<dbReference type="InterPro" id="IPR001304">
    <property type="entry name" value="C-type_lectin-like"/>
</dbReference>
<comment type="caution">
    <text evidence="3">The sequence shown here is derived from an EMBL/GenBank/DDBJ whole genome shotgun (WGS) entry which is preliminary data.</text>
</comment>
<gene>
    <name evidence="3" type="ORF">BSL78_05423</name>
</gene>
<keyword evidence="4" id="KW-1185">Reference proteome</keyword>
<dbReference type="SUPFAM" id="SSF56436">
    <property type="entry name" value="C-type lectin-like"/>
    <property type="match status" value="1"/>
</dbReference>
<feature type="region of interest" description="Disordered" evidence="1">
    <location>
        <begin position="104"/>
        <end position="170"/>
    </location>
</feature>
<feature type="compositionally biased region" description="Low complexity" evidence="1">
    <location>
        <begin position="149"/>
        <end position="162"/>
    </location>
</feature>
<accession>A0A2G8LBK0</accession>
<dbReference type="Pfam" id="PF00059">
    <property type="entry name" value="Lectin_C"/>
    <property type="match status" value="1"/>
</dbReference>
<evidence type="ECO:0000256" key="1">
    <source>
        <dbReference type="SAM" id="MobiDB-lite"/>
    </source>
</evidence>
<evidence type="ECO:0000313" key="3">
    <source>
        <dbReference type="EMBL" id="PIK57648.1"/>
    </source>
</evidence>
<dbReference type="InterPro" id="IPR016187">
    <property type="entry name" value="CTDL_fold"/>
</dbReference>
<organism evidence="3 4">
    <name type="scientific">Stichopus japonicus</name>
    <name type="common">Sea cucumber</name>
    <dbReference type="NCBI Taxonomy" id="307972"/>
    <lineage>
        <taxon>Eukaryota</taxon>
        <taxon>Metazoa</taxon>
        <taxon>Echinodermata</taxon>
        <taxon>Eleutherozoa</taxon>
        <taxon>Echinozoa</taxon>
        <taxon>Holothuroidea</taxon>
        <taxon>Aspidochirotacea</taxon>
        <taxon>Aspidochirotida</taxon>
        <taxon>Stichopodidae</taxon>
        <taxon>Apostichopus</taxon>
    </lineage>
</organism>
<protein>
    <submittedName>
        <fullName evidence="3">Putative B-cell differentiation antigen CD72</fullName>
    </submittedName>
</protein>
<evidence type="ECO:0000259" key="2">
    <source>
        <dbReference type="PROSITE" id="PS50041"/>
    </source>
</evidence>
<dbReference type="EMBL" id="MRZV01000136">
    <property type="protein sequence ID" value="PIK57648.1"/>
    <property type="molecule type" value="Genomic_DNA"/>
</dbReference>
<evidence type="ECO:0000313" key="4">
    <source>
        <dbReference type="Proteomes" id="UP000230750"/>
    </source>
</evidence>
<dbReference type="Gene3D" id="3.10.100.10">
    <property type="entry name" value="Mannose-Binding Protein A, subunit A"/>
    <property type="match status" value="1"/>
</dbReference>
<proteinExistence type="predicted"/>
<dbReference type="InterPro" id="IPR050111">
    <property type="entry name" value="C-type_lectin/snaclec_domain"/>
</dbReference>
<dbReference type="OrthoDB" id="6133475at2759"/>
<dbReference type="PANTHER" id="PTHR22803">
    <property type="entry name" value="MANNOSE, PHOSPHOLIPASE, LECTIN RECEPTOR RELATED"/>
    <property type="match status" value="1"/>
</dbReference>
<dbReference type="PROSITE" id="PS50041">
    <property type="entry name" value="C_TYPE_LECTIN_2"/>
    <property type="match status" value="1"/>
</dbReference>
<dbReference type="Proteomes" id="UP000230750">
    <property type="component" value="Unassembled WGS sequence"/>
</dbReference>
<feature type="compositionally biased region" description="Polar residues" evidence="1">
    <location>
        <begin position="118"/>
        <end position="148"/>
    </location>
</feature>
<sequence>MKEVRPWIMDVCSLKNIGSVHILFVFLYLFCVVRGEQVCYSTVTKTNMLVRMERIDCGRFNQEKDILFPSEESVNISALMKTTKGRYSTQKSTLSAQTSIGSFCTSESTTRDPKSQSKDIQTSTTPETTKGRYSTQKNTLLANQTDIGSVSTSESTTRDSTSQAMDIQTSTSPGCPDGWTMFQSSCYSVSSGYETWDHAKSKCASFHSDAHLAFIETPQENTFVYSFISMNNYYPWIGINDIAVEDAWRRYDDIPAAPPTGVSLNQNEDTSDCVYINSATEWRAYPCTSISEVLCELEM</sequence>
<dbReference type="AlphaFoldDB" id="A0A2G8LBK0"/>
<dbReference type="InterPro" id="IPR016186">
    <property type="entry name" value="C-type_lectin-like/link_sf"/>
</dbReference>
<reference evidence="3 4" key="1">
    <citation type="journal article" date="2017" name="PLoS Biol.">
        <title>The sea cucumber genome provides insights into morphological evolution and visceral regeneration.</title>
        <authorList>
            <person name="Zhang X."/>
            <person name="Sun L."/>
            <person name="Yuan J."/>
            <person name="Sun Y."/>
            <person name="Gao Y."/>
            <person name="Zhang L."/>
            <person name="Li S."/>
            <person name="Dai H."/>
            <person name="Hamel J.F."/>
            <person name="Liu C."/>
            <person name="Yu Y."/>
            <person name="Liu S."/>
            <person name="Lin W."/>
            <person name="Guo K."/>
            <person name="Jin S."/>
            <person name="Xu P."/>
            <person name="Storey K.B."/>
            <person name="Huan P."/>
            <person name="Zhang T."/>
            <person name="Zhou Y."/>
            <person name="Zhang J."/>
            <person name="Lin C."/>
            <person name="Li X."/>
            <person name="Xing L."/>
            <person name="Huo D."/>
            <person name="Sun M."/>
            <person name="Wang L."/>
            <person name="Mercier A."/>
            <person name="Li F."/>
            <person name="Yang H."/>
            <person name="Xiang J."/>
        </authorList>
    </citation>
    <scope>NUCLEOTIDE SEQUENCE [LARGE SCALE GENOMIC DNA]</scope>
    <source>
        <strain evidence="3">Shaxun</strain>
        <tissue evidence="3">Muscle</tissue>
    </source>
</reference>
<feature type="domain" description="C-type lectin" evidence="2">
    <location>
        <begin position="182"/>
        <end position="296"/>
    </location>
</feature>
<dbReference type="SMART" id="SM00034">
    <property type="entry name" value="CLECT"/>
    <property type="match status" value="1"/>
</dbReference>
<name>A0A2G8LBK0_STIJA</name>